<evidence type="ECO:0000256" key="3">
    <source>
        <dbReference type="PROSITE-ProRule" id="PRU00464"/>
    </source>
</evidence>
<dbReference type="PROSITE" id="PS51084">
    <property type="entry name" value="HIT_2"/>
    <property type="match status" value="1"/>
</dbReference>
<dbReference type="PANTHER" id="PTHR23089">
    <property type="entry name" value="HISTIDINE TRIAD HIT PROTEIN"/>
    <property type="match status" value="1"/>
</dbReference>
<proteinExistence type="predicted"/>
<dbReference type="InterPro" id="IPR011146">
    <property type="entry name" value="HIT-like"/>
</dbReference>
<dbReference type="InterPro" id="IPR019808">
    <property type="entry name" value="Histidine_triad_CS"/>
</dbReference>
<dbReference type="Proteomes" id="UP000282483">
    <property type="component" value="Chromosome"/>
</dbReference>
<dbReference type="Gene3D" id="3.30.428.10">
    <property type="entry name" value="HIT-like"/>
    <property type="match status" value="1"/>
</dbReference>
<sequence>MDCIFCKIIKGELPTEKVYEDENILAFNDLHPRAPIHQLIVPKKHIATLNDLTEEDTELVGTMVQTARHLADKAAISKSGYRTVFNCNKDGGQEIMHLHLHLLGGRALHWPPG</sequence>
<dbReference type="GO" id="GO:0003824">
    <property type="term" value="F:catalytic activity"/>
    <property type="evidence" value="ECO:0007669"/>
    <property type="project" value="InterPro"/>
</dbReference>
<name>A0A2Z5UXD7_9COXI</name>
<evidence type="ECO:0000256" key="2">
    <source>
        <dbReference type="PIRSR" id="PIRSR601310-3"/>
    </source>
</evidence>
<dbReference type="InterPro" id="IPR036265">
    <property type="entry name" value="HIT-like_sf"/>
</dbReference>
<organism evidence="5 6">
    <name type="scientific">Candidatus Rickettsiella viridis</name>
    <dbReference type="NCBI Taxonomy" id="676208"/>
    <lineage>
        <taxon>Bacteria</taxon>
        <taxon>Pseudomonadati</taxon>
        <taxon>Pseudomonadota</taxon>
        <taxon>Gammaproteobacteria</taxon>
        <taxon>Legionellales</taxon>
        <taxon>Coxiellaceae</taxon>
        <taxon>Rickettsiella</taxon>
    </lineage>
</organism>
<dbReference type="OrthoDB" id="9784774at2"/>
<dbReference type="EMBL" id="AP018005">
    <property type="protein sequence ID" value="BBB15700.1"/>
    <property type="molecule type" value="Genomic_DNA"/>
</dbReference>
<dbReference type="InterPro" id="IPR001310">
    <property type="entry name" value="Histidine_triad_HIT"/>
</dbReference>
<dbReference type="SUPFAM" id="SSF54197">
    <property type="entry name" value="HIT-like"/>
    <property type="match status" value="1"/>
</dbReference>
<gene>
    <name evidence="5" type="ORF">RVIR1_12420</name>
</gene>
<feature type="domain" description="HIT" evidence="4">
    <location>
        <begin position="4"/>
        <end position="113"/>
    </location>
</feature>
<dbReference type="AlphaFoldDB" id="A0A2Z5UXD7"/>
<feature type="short sequence motif" description="Histidine triad motif" evidence="2 3">
    <location>
        <begin position="97"/>
        <end position="101"/>
    </location>
</feature>
<dbReference type="CDD" id="cd01276">
    <property type="entry name" value="PKCI_related"/>
    <property type="match status" value="1"/>
</dbReference>
<keyword evidence="6" id="KW-1185">Reference proteome</keyword>
<evidence type="ECO:0000313" key="5">
    <source>
        <dbReference type="EMBL" id="BBB15700.1"/>
    </source>
</evidence>
<accession>A0A2Z5UXD7</accession>
<evidence type="ECO:0000313" key="6">
    <source>
        <dbReference type="Proteomes" id="UP000282483"/>
    </source>
</evidence>
<dbReference type="RefSeq" id="WP_126323242.1">
    <property type="nucleotide sequence ID" value="NZ_AP018005.1"/>
</dbReference>
<dbReference type="Pfam" id="PF11969">
    <property type="entry name" value="DcpS_C"/>
    <property type="match status" value="1"/>
</dbReference>
<evidence type="ECO:0000256" key="1">
    <source>
        <dbReference type="PIRSR" id="PIRSR601310-1"/>
    </source>
</evidence>
<dbReference type="PROSITE" id="PS00892">
    <property type="entry name" value="HIT_1"/>
    <property type="match status" value="1"/>
</dbReference>
<protein>
    <submittedName>
        <fullName evidence="5">Histidine triad (HIT) protein</fullName>
    </submittedName>
</protein>
<reference evidence="5 6" key="1">
    <citation type="submission" date="2017-03" db="EMBL/GenBank/DDBJ databases">
        <title>The genome sequence of Candidatus Rickettsiella viridis.</title>
        <authorList>
            <person name="Nikoh N."/>
            <person name="Tsuchida T."/>
            <person name="Yamaguchi K."/>
            <person name="Maeda T."/>
            <person name="Shigenobu S."/>
            <person name="Fukatsu T."/>
        </authorList>
    </citation>
    <scope>NUCLEOTIDE SEQUENCE [LARGE SCALE GENOMIC DNA]</scope>
    <source>
        <strain evidence="5 6">Ap-RA04</strain>
    </source>
</reference>
<evidence type="ECO:0000259" key="4">
    <source>
        <dbReference type="PROSITE" id="PS51084"/>
    </source>
</evidence>
<dbReference type="KEGG" id="rvi:RVIR1_12420"/>
<dbReference type="PRINTS" id="PR00332">
    <property type="entry name" value="HISTRIAD"/>
</dbReference>
<feature type="active site" description="Tele-AMP-histidine intermediate" evidence="1">
    <location>
        <position position="99"/>
    </location>
</feature>